<feature type="transmembrane region" description="Helical" evidence="7">
    <location>
        <begin position="103"/>
        <end position="128"/>
    </location>
</feature>
<comment type="similarity">
    <text evidence="7">Belongs to the binding-protein-dependent transport system permease family.</text>
</comment>
<feature type="transmembrane region" description="Helical" evidence="7">
    <location>
        <begin position="140"/>
        <end position="163"/>
    </location>
</feature>
<dbReference type="PROSITE" id="PS50928">
    <property type="entry name" value="ABC_TM1"/>
    <property type="match status" value="1"/>
</dbReference>
<proteinExistence type="inferred from homology"/>
<evidence type="ECO:0000256" key="4">
    <source>
        <dbReference type="ARBA" id="ARBA00022692"/>
    </source>
</evidence>
<feature type="transmembrane region" description="Helical" evidence="7">
    <location>
        <begin position="42"/>
        <end position="63"/>
    </location>
</feature>
<keyword evidence="3" id="KW-1003">Cell membrane</keyword>
<feature type="domain" description="ABC transmembrane type-1" evidence="9">
    <location>
        <begin position="103"/>
        <end position="313"/>
    </location>
</feature>
<reference evidence="10 11" key="1">
    <citation type="submission" date="2018-06" db="EMBL/GenBank/DDBJ databases">
        <title>Paenibacillus montanisoli sp. nov., isolated from mountain area soil.</title>
        <authorList>
            <person name="Wu M."/>
        </authorList>
    </citation>
    <scope>NUCLEOTIDE SEQUENCE [LARGE SCALE GENOMIC DNA]</scope>
    <source>
        <strain evidence="10 11">RA17</strain>
    </source>
</reference>
<evidence type="ECO:0000259" key="9">
    <source>
        <dbReference type="PROSITE" id="PS50928"/>
    </source>
</evidence>
<evidence type="ECO:0000256" key="7">
    <source>
        <dbReference type="RuleBase" id="RU363032"/>
    </source>
</evidence>
<dbReference type="Pfam" id="PF00528">
    <property type="entry name" value="BPD_transp_1"/>
    <property type="match status" value="1"/>
</dbReference>
<protein>
    <submittedName>
        <fullName evidence="10">Carbohydrate ABC transporter permease</fullName>
    </submittedName>
</protein>
<dbReference type="InterPro" id="IPR035906">
    <property type="entry name" value="MetI-like_sf"/>
</dbReference>
<dbReference type="CDD" id="cd06261">
    <property type="entry name" value="TM_PBP2"/>
    <property type="match status" value="1"/>
</dbReference>
<dbReference type="OrthoDB" id="9810086at2"/>
<dbReference type="GO" id="GO:0055085">
    <property type="term" value="P:transmembrane transport"/>
    <property type="evidence" value="ECO:0007669"/>
    <property type="project" value="InterPro"/>
</dbReference>
<feature type="transmembrane region" description="Helical" evidence="7">
    <location>
        <begin position="169"/>
        <end position="190"/>
    </location>
</feature>
<evidence type="ECO:0000256" key="5">
    <source>
        <dbReference type="ARBA" id="ARBA00022989"/>
    </source>
</evidence>
<keyword evidence="11" id="KW-1185">Reference proteome</keyword>
<dbReference type="PANTHER" id="PTHR43744:SF9">
    <property type="entry name" value="POLYGALACTURONAN_RHAMNOGALACTURONAN TRANSPORT SYSTEM PERMEASE PROTEIN YTCP"/>
    <property type="match status" value="1"/>
</dbReference>
<dbReference type="SUPFAM" id="SSF161098">
    <property type="entry name" value="MetI-like"/>
    <property type="match status" value="1"/>
</dbReference>
<feature type="transmembrane region" description="Helical" evidence="7">
    <location>
        <begin position="295"/>
        <end position="315"/>
    </location>
</feature>
<evidence type="ECO:0000256" key="8">
    <source>
        <dbReference type="SAM" id="MobiDB-lite"/>
    </source>
</evidence>
<feature type="region of interest" description="Disordered" evidence="8">
    <location>
        <begin position="1"/>
        <end position="21"/>
    </location>
</feature>
<gene>
    <name evidence="10" type="ORF">DL346_08405</name>
</gene>
<evidence type="ECO:0000313" key="10">
    <source>
        <dbReference type="EMBL" id="RAP78431.1"/>
    </source>
</evidence>
<organism evidence="10 11">
    <name type="scientific">Paenibacillus montanisoli</name>
    <dbReference type="NCBI Taxonomy" id="2081970"/>
    <lineage>
        <taxon>Bacteria</taxon>
        <taxon>Bacillati</taxon>
        <taxon>Bacillota</taxon>
        <taxon>Bacilli</taxon>
        <taxon>Bacillales</taxon>
        <taxon>Paenibacillaceae</taxon>
        <taxon>Paenibacillus</taxon>
    </lineage>
</organism>
<keyword evidence="2 7" id="KW-0813">Transport</keyword>
<evidence type="ECO:0000256" key="6">
    <source>
        <dbReference type="ARBA" id="ARBA00023136"/>
    </source>
</evidence>
<accession>A0A328UAT6</accession>
<comment type="subcellular location">
    <subcellularLocation>
        <location evidence="1 7">Cell membrane</location>
        <topology evidence="1 7">Multi-pass membrane protein</topology>
    </subcellularLocation>
</comment>
<evidence type="ECO:0000313" key="11">
    <source>
        <dbReference type="Proteomes" id="UP000249260"/>
    </source>
</evidence>
<dbReference type="AlphaFoldDB" id="A0A328UAT6"/>
<evidence type="ECO:0000256" key="2">
    <source>
        <dbReference type="ARBA" id="ARBA00022448"/>
    </source>
</evidence>
<evidence type="ECO:0000256" key="1">
    <source>
        <dbReference type="ARBA" id="ARBA00004651"/>
    </source>
</evidence>
<dbReference type="GO" id="GO:0005886">
    <property type="term" value="C:plasma membrane"/>
    <property type="evidence" value="ECO:0007669"/>
    <property type="project" value="UniProtKB-SubCell"/>
</dbReference>
<comment type="caution">
    <text evidence="10">The sequence shown here is derived from an EMBL/GenBank/DDBJ whole genome shotgun (WGS) entry which is preliminary data.</text>
</comment>
<feature type="transmembrane region" description="Helical" evidence="7">
    <location>
        <begin position="211"/>
        <end position="237"/>
    </location>
</feature>
<keyword evidence="6 7" id="KW-0472">Membrane</keyword>
<dbReference type="InterPro" id="IPR000515">
    <property type="entry name" value="MetI-like"/>
</dbReference>
<dbReference type="Gene3D" id="1.10.3720.10">
    <property type="entry name" value="MetI-like"/>
    <property type="match status" value="1"/>
</dbReference>
<feature type="compositionally biased region" description="Low complexity" evidence="8">
    <location>
        <begin position="1"/>
        <end position="18"/>
    </location>
</feature>
<dbReference type="Proteomes" id="UP000249260">
    <property type="component" value="Unassembled WGS sequence"/>
</dbReference>
<sequence>MANASTNTRTNASANASAVDTMPAVRKRHKIRVSTGERVFDTLNILFMLVLIAITIYPFWYIIVMSLNEGNDAMAGPIWFWPRKFTLINYEYALNNPYLIQSFLVTVARAVLGALLSISVLLLAAYALSKRYLKFRKTYIFLFMIPLFIGGNVVTNYLVIAKFGLLNNFLVYILPGAFSFFFMIIIRTFIEQLPEGMEESAMIDGAGYLRVFYHIIIPLAKPILAAMAFFVMVSAWLDFSSNLFYITKKSLYVMQYWLYLVTLGQSNTDFMDAMKVGAAIQNAAQGVSAQPTPQVLKMSTLVIVTLPLLFIYPFFQRFFIKGMLVGAIKA</sequence>
<name>A0A328UAT6_9BACL</name>
<dbReference type="RefSeq" id="WP_112881554.1">
    <property type="nucleotide sequence ID" value="NZ_QLUW01000001.1"/>
</dbReference>
<evidence type="ECO:0000256" key="3">
    <source>
        <dbReference type="ARBA" id="ARBA00022475"/>
    </source>
</evidence>
<keyword evidence="4 7" id="KW-0812">Transmembrane</keyword>
<dbReference type="PANTHER" id="PTHR43744">
    <property type="entry name" value="ABC TRANSPORTER PERMEASE PROTEIN MG189-RELATED-RELATED"/>
    <property type="match status" value="1"/>
</dbReference>
<dbReference type="EMBL" id="QLUW01000001">
    <property type="protein sequence ID" value="RAP78431.1"/>
    <property type="molecule type" value="Genomic_DNA"/>
</dbReference>
<keyword evidence="5 7" id="KW-1133">Transmembrane helix</keyword>